<dbReference type="AlphaFoldDB" id="A0A934I5I6"/>
<evidence type="ECO:0000313" key="3">
    <source>
        <dbReference type="EMBL" id="MBI8988742.1"/>
    </source>
</evidence>
<protein>
    <submittedName>
        <fullName evidence="3">Uncharacterized protein</fullName>
    </submittedName>
</protein>
<gene>
    <name evidence="3" type="ORF">JDV75_03065</name>
</gene>
<keyword evidence="2" id="KW-1133">Transmembrane helix</keyword>
<evidence type="ECO:0000256" key="2">
    <source>
        <dbReference type="SAM" id="Phobius"/>
    </source>
</evidence>
<evidence type="ECO:0000313" key="4">
    <source>
        <dbReference type="Proteomes" id="UP000645966"/>
    </source>
</evidence>
<keyword evidence="2" id="KW-0812">Transmembrane</keyword>
<keyword evidence="4" id="KW-1185">Reference proteome</keyword>
<dbReference type="Proteomes" id="UP000645966">
    <property type="component" value="Unassembled WGS sequence"/>
</dbReference>
<organism evidence="3 4">
    <name type="scientific">Corynebacterium meridianum</name>
    <dbReference type="NCBI Taxonomy" id="2765363"/>
    <lineage>
        <taxon>Bacteria</taxon>
        <taxon>Bacillati</taxon>
        <taxon>Actinomycetota</taxon>
        <taxon>Actinomycetes</taxon>
        <taxon>Mycobacteriales</taxon>
        <taxon>Corynebacteriaceae</taxon>
        <taxon>Corynebacterium</taxon>
    </lineage>
</organism>
<accession>A0A934I5I6</accession>
<proteinExistence type="predicted"/>
<dbReference type="EMBL" id="JAEIOS010000010">
    <property type="protein sequence ID" value="MBI8988742.1"/>
    <property type="molecule type" value="Genomic_DNA"/>
</dbReference>
<evidence type="ECO:0000256" key="1">
    <source>
        <dbReference type="SAM" id="MobiDB-lite"/>
    </source>
</evidence>
<feature type="compositionally biased region" description="Basic and acidic residues" evidence="1">
    <location>
        <begin position="1"/>
        <end position="16"/>
    </location>
</feature>
<dbReference type="RefSeq" id="WP_198737782.1">
    <property type="nucleotide sequence ID" value="NZ_JAEIOS010000010.1"/>
</dbReference>
<name>A0A934I5I6_9CORY</name>
<feature type="region of interest" description="Disordered" evidence="1">
    <location>
        <begin position="1"/>
        <end position="43"/>
    </location>
</feature>
<sequence>MRQWKGRDSVESRGDSGRSVSTQAAAESAEATPAIQQASSDGDGGSGIVAVWAAAFAMGVLVLAATALRVSRRRR</sequence>
<keyword evidence="2" id="KW-0472">Membrane</keyword>
<comment type="caution">
    <text evidence="3">The sequence shown here is derived from an EMBL/GenBank/DDBJ whole genome shotgun (WGS) entry which is preliminary data.</text>
</comment>
<reference evidence="3" key="1">
    <citation type="submission" date="2020-12" db="EMBL/GenBank/DDBJ databases">
        <title>Genome public.</title>
        <authorList>
            <person name="Sun Q."/>
        </authorList>
    </citation>
    <scope>NUCLEOTIDE SEQUENCE</scope>
    <source>
        <strain evidence="3">CCM 8863</strain>
    </source>
</reference>
<feature type="transmembrane region" description="Helical" evidence="2">
    <location>
        <begin position="49"/>
        <end position="70"/>
    </location>
</feature>
<feature type="compositionally biased region" description="Low complexity" evidence="1">
    <location>
        <begin position="21"/>
        <end position="34"/>
    </location>
</feature>